<accession>A0A921N272</accession>
<name>A0A921N272_9FIRM</name>
<dbReference type="EMBL" id="DYUB01000306">
    <property type="protein sequence ID" value="HJG97365.1"/>
    <property type="molecule type" value="Genomic_DNA"/>
</dbReference>
<evidence type="ECO:0000313" key="1">
    <source>
        <dbReference type="EMBL" id="HJG97365.1"/>
    </source>
</evidence>
<proteinExistence type="predicted"/>
<organism evidence="1 2">
    <name type="scientific">Romboutsia timonensis</name>
    <dbReference type="NCBI Taxonomy" id="1776391"/>
    <lineage>
        <taxon>Bacteria</taxon>
        <taxon>Bacillati</taxon>
        <taxon>Bacillota</taxon>
        <taxon>Clostridia</taxon>
        <taxon>Peptostreptococcales</taxon>
        <taxon>Peptostreptococcaceae</taxon>
        <taxon>Romboutsia</taxon>
    </lineage>
</organism>
<dbReference type="RefSeq" id="WP_288248277.1">
    <property type="nucleotide sequence ID" value="NZ_JAXDSI010000070.1"/>
</dbReference>
<evidence type="ECO:0000313" key="2">
    <source>
        <dbReference type="Proteomes" id="UP000776700"/>
    </source>
</evidence>
<comment type="caution">
    <text evidence="1">The sequence shown here is derived from an EMBL/GenBank/DDBJ whole genome shotgun (WGS) entry which is preliminary data.</text>
</comment>
<dbReference type="AlphaFoldDB" id="A0A921N272"/>
<protein>
    <submittedName>
        <fullName evidence="1">Uncharacterized protein</fullName>
    </submittedName>
</protein>
<dbReference type="Proteomes" id="UP000776700">
    <property type="component" value="Unassembled WGS sequence"/>
</dbReference>
<reference evidence="1" key="1">
    <citation type="journal article" date="2021" name="PeerJ">
        <title>Extensive microbial diversity within the chicken gut microbiome revealed by metagenomics and culture.</title>
        <authorList>
            <person name="Gilroy R."/>
            <person name="Ravi A."/>
            <person name="Getino M."/>
            <person name="Pursley I."/>
            <person name="Horton D.L."/>
            <person name="Alikhan N.F."/>
            <person name="Baker D."/>
            <person name="Gharbi K."/>
            <person name="Hall N."/>
            <person name="Watson M."/>
            <person name="Adriaenssens E.M."/>
            <person name="Foster-Nyarko E."/>
            <person name="Jarju S."/>
            <person name="Secka A."/>
            <person name="Antonio M."/>
            <person name="Oren A."/>
            <person name="Chaudhuri R.R."/>
            <person name="La Ragione R."/>
            <person name="Hildebrand F."/>
            <person name="Pallen M.J."/>
        </authorList>
    </citation>
    <scope>NUCLEOTIDE SEQUENCE</scope>
    <source>
        <strain evidence="1">1277</strain>
    </source>
</reference>
<reference evidence="1" key="2">
    <citation type="submission" date="2021-09" db="EMBL/GenBank/DDBJ databases">
        <authorList>
            <person name="Gilroy R."/>
        </authorList>
    </citation>
    <scope>NUCLEOTIDE SEQUENCE</scope>
    <source>
        <strain evidence="1">1277</strain>
    </source>
</reference>
<sequence length="191" mass="22457">MKFNLPKKLVVGSIGALLILGTVTAIVGNFLWGDEVYNEEYELLQEQENDKEYYLGLLNSPLDEVREILKAEGWEEVNGRTNPSYGDSWEHWERNRIRIEILFTSDTNQINAMAYGDAKFQSEEHYLRRFMNSIPTEEFEKLLENEGWELFTQKLGASSWKEYHRQASNRLEKLTLTYHGNELVDLSYDYE</sequence>
<gene>
    <name evidence="1" type="ORF">K8V90_09710</name>
</gene>